<gene>
    <name evidence="1" type="ORF">M9458_016726</name>
</gene>
<comment type="caution">
    <text evidence="1">The sequence shown here is derived from an EMBL/GenBank/DDBJ whole genome shotgun (WGS) entry which is preliminary data.</text>
</comment>
<evidence type="ECO:0000313" key="2">
    <source>
        <dbReference type="Proteomes" id="UP001529510"/>
    </source>
</evidence>
<organism evidence="1 2">
    <name type="scientific">Cirrhinus mrigala</name>
    <name type="common">Mrigala</name>
    <dbReference type="NCBI Taxonomy" id="683832"/>
    <lineage>
        <taxon>Eukaryota</taxon>
        <taxon>Metazoa</taxon>
        <taxon>Chordata</taxon>
        <taxon>Craniata</taxon>
        <taxon>Vertebrata</taxon>
        <taxon>Euteleostomi</taxon>
        <taxon>Actinopterygii</taxon>
        <taxon>Neopterygii</taxon>
        <taxon>Teleostei</taxon>
        <taxon>Ostariophysi</taxon>
        <taxon>Cypriniformes</taxon>
        <taxon>Cyprinidae</taxon>
        <taxon>Labeoninae</taxon>
        <taxon>Labeonini</taxon>
        <taxon>Cirrhinus</taxon>
    </lineage>
</organism>
<keyword evidence="2" id="KW-1185">Reference proteome</keyword>
<name>A0ABD0QUZ2_CIRMR</name>
<evidence type="ECO:0000313" key="1">
    <source>
        <dbReference type="EMBL" id="KAL0189627.1"/>
    </source>
</evidence>
<sequence>VKLDVVVPCALHPQRLHGARTSLVDGQAVGEIDHFVFCAVDDQDWRRHF</sequence>
<dbReference type="Proteomes" id="UP001529510">
    <property type="component" value="Unassembled WGS sequence"/>
</dbReference>
<proteinExistence type="predicted"/>
<dbReference type="AlphaFoldDB" id="A0ABD0QUZ2"/>
<dbReference type="EMBL" id="JAMKFB020000007">
    <property type="protein sequence ID" value="KAL0189627.1"/>
    <property type="molecule type" value="Genomic_DNA"/>
</dbReference>
<protein>
    <submittedName>
        <fullName evidence="1">Uncharacterized protein</fullName>
    </submittedName>
</protein>
<feature type="non-terminal residue" evidence="1">
    <location>
        <position position="1"/>
    </location>
</feature>
<accession>A0ABD0QUZ2</accession>
<reference evidence="1 2" key="1">
    <citation type="submission" date="2024-05" db="EMBL/GenBank/DDBJ databases">
        <title>Genome sequencing and assembly of Indian major carp, Cirrhinus mrigala (Hamilton, 1822).</title>
        <authorList>
            <person name="Mohindra V."/>
            <person name="Chowdhury L.M."/>
            <person name="Lal K."/>
            <person name="Jena J.K."/>
        </authorList>
    </citation>
    <scope>NUCLEOTIDE SEQUENCE [LARGE SCALE GENOMIC DNA]</scope>
    <source>
        <strain evidence="1">CM1030</strain>
        <tissue evidence="1">Blood</tissue>
    </source>
</reference>